<dbReference type="GO" id="GO:0043139">
    <property type="term" value="F:5'-3' DNA helicase activity"/>
    <property type="evidence" value="ECO:0007669"/>
    <property type="project" value="UniProtKB-EC"/>
</dbReference>
<dbReference type="EC" id="5.6.2.3" evidence="1"/>
<keyword evidence="1" id="KW-0227">DNA damage</keyword>
<dbReference type="GO" id="GO:0000723">
    <property type="term" value="P:telomere maintenance"/>
    <property type="evidence" value="ECO:0007669"/>
    <property type="project" value="InterPro"/>
</dbReference>
<evidence type="ECO:0000256" key="2">
    <source>
        <dbReference type="SAM" id="Coils"/>
    </source>
</evidence>
<evidence type="ECO:0000256" key="1">
    <source>
        <dbReference type="RuleBase" id="RU363044"/>
    </source>
</evidence>
<accession>A0A8T0UH67</accession>
<dbReference type="CDD" id="cd18809">
    <property type="entry name" value="SF1_C_RecD"/>
    <property type="match status" value="1"/>
</dbReference>
<dbReference type="PANTHER" id="PTHR10492:SF90">
    <property type="entry name" value="ATP-DEPENDENT DNA HELICASE"/>
    <property type="match status" value="1"/>
</dbReference>
<dbReference type="GO" id="GO:0006281">
    <property type="term" value="P:DNA repair"/>
    <property type="evidence" value="ECO:0007669"/>
    <property type="project" value="UniProtKB-KW"/>
</dbReference>
<keyword evidence="1" id="KW-0347">Helicase</keyword>
<proteinExistence type="inferred from homology"/>
<keyword evidence="1" id="KW-0233">DNA recombination</keyword>
<evidence type="ECO:0000313" key="6">
    <source>
        <dbReference type="Proteomes" id="UP000823388"/>
    </source>
</evidence>
<evidence type="ECO:0000259" key="4">
    <source>
        <dbReference type="Pfam" id="PF21530"/>
    </source>
</evidence>
<dbReference type="Gene3D" id="3.40.50.300">
    <property type="entry name" value="P-loop containing nucleotide triphosphate hydrolases"/>
    <property type="match status" value="1"/>
</dbReference>
<dbReference type="Pfam" id="PF05970">
    <property type="entry name" value="PIF1"/>
    <property type="match status" value="1"/>
</dbReference>
<keyword evidence="1" id="KW-0378">Hydrolase</keyword>
<dbReference type="InterPro" id="IPR010285">
    <property type="entry name" value="DNA_helicase_pif1-like_DEAD"/>
</dbReference>
<dbReference type="Proteomes" id="UP000823388">
    <property type="component" value="Chromosome 3N"/>
</dbReference>
<keyword evidence="6" id="KW-1185">Reference proteome</keyword>
<sequence>MLLMIVKGAKDYDDIRTYNGTTYKTFKEACGARGLLKDDKEWYDTFNEAANWATASQLRYLFFIMLVFCNLQDEHNFFNHNWNKMVDDIECYLVKKYHPIVYHPKDTELQDLLLQELEDIFSKNGINIYNYNLPRKNMQYKSDKNNSLIQEELNYDCNKLEEEVNILFRQLNNDQRNAFHEIINSVFNKQPNIFFIIGHGGTGKTFLWNTIITYLRAQKKIVLTVASSGVASLLLPNGRTAHSRFRIPIDVDELSMCDIKRGTKLADLIAITDLIIWDEALMTNKQCFEALDRSLRDILSEKEETLQNIPFGGKVMVLGGDPKQILPVIQNATKAQIINASIFRSYLWRHTKKLYLHENMRLRRLHINSSEYKEIQDFNNWILSIGNGNCQTTTLSVNDDNTDCHLVQIPDDLLVKTTGNKIEALVHATFPDFISNYTNPEYVQNRAILATTNEIVDEINDYMLQLLPTVEREYYSADSISKCTDTCNDANILYPIEYLNSLNANNFPAHKLKLKIGVPIMLLRNLNQSLGLCNGTRLIVINLGNNVIEAIIITGTHIGNKVYIRRINLTTQGSRWPFVLCRRQFPIKVCYSMTINKSQGQTLLNVGIYLRKPVFTHGQLYVALSRVKDRKGLKILIENEDGTCGDKTNNIVYKEILDIV</sequence>
<dbReference type="InterPro" id="IPR049163">
    <property type="entry name" value="Pif1-like_2B_dom"/>
</dbReference>
<protein>
    <recommendedName>
        <fullName evidence="1">ATP-dependent DNA helicase</fullName>
        <ecNumber evidence="1">5.6.2.3</ecNumber>
    </recommendedName>
</protein>
<reference evidence="5" key="1">
    <citation type="submission" date="2020-05" db="EMBL/GenBank/DDBJ databases">
        <title>WGS assembly of Panicum virgatum.</title>
        <authorList>
            <person name="Lovell J.T."/>
            <person name="Jenkins J."/>
            <person name="Shu S."/>
            <person name="Juenger T.E."/>
            <person name="Schmutz J."/>
        </authorList>
    </citation>
    <scope>NUCLEOTIDE SEQUENCE</scope>
    <source>
        <strain evidence="5">AP13</strain>
    </source>
</reference>
<name>A0A8T0UH67_PANVG</name>
<comment type="cofactor">
    <cofactor evidence="1">
        <name>Mg(2+)</name>
        <dbReference type="ChEBI" id="CHEBI:18420"/>
    </cofactor>
</comment>
<dbReference type="Pfam" id="PF21530">
    <property type="entry name" value="Pif1_2B_dom"/>
    <property type="match status" value="1"/>
</dbReference>
<feature type="coiled-coil region" evidence="2">
    <location>
        <begin position="150"/>
        <end position="177"/>
    </location>
</feature>
<dbReference type="AlphaFoldDB" id="A0A8T0UH67"/>
<evidence type="ECO:0000313" key="5">
    <source>
        <dbReference type="EMBL" id="KAG2620426.1"/>
    </source>
</evidence>
<feature type="domain" description="DNA helicase Pif1-like 2B" evidence="4">
    <location>
        <begin position="497"/>
        <end position="543"/>
    </location>
</feature>
<gene>
    <name evidence="5" type="ORF">PVAP13_3NG092160</name>
</gene>
<organism evidence="5 6">
    <name type="scientific">Panicum virgatum</name>
    <name type="common">Blackwell switchgrass</name>
    <dbReference type="NCBI Taxonomy" id="38727"/>
    <lineage>
        <taxon>Eukaryota</taxon>
        <taxon>Viridiplantae</taxon>
        <taxon>Streptophyta</taxon>
        <taxon>Embryophyta</taxon>
        <taxon>Tracheophyta</taxon>
        <taxon>Spermatophyta</taxon>
        <taxon>Magnoliopsida</taxon>
        <taxon>Liliopsida</taxon>
        <taxon>Poales</taxon>
        <taxon>Poaceae</taxon>
        <taxon>PACMAD clade</taxon>
        <taxon>Panicoideae</taxon>
        <taxon>Panicodae</taxon>
        <taxon>Paniceae</taxon>
        <taxon>Panicinae</taxon>
        <taxon>Panicum</taxon>
        <taxon>Panicum sect. Hiantes</taxon>
    </lineage>
</organism>
<dbReference type="GO" id="GO:0016787">
    <property type="term" value="F:hydrolase activity"/>
    <property type="evidence" value="ECO:0007669"/>
    <property type="project" value="UniProtKB-KW"/>
</dbReference>
<comment type="catalytic activity">
    <reaction evidence="1">
        <text>ATP + H2O = ADP + phosphate + H(+)</text>
        <dbReference type="Rhea" id="RHEA:13065"/>
        <dbReference type="ChEBI" id="CHEBI:15377"/>
        <dbReference type="ChEBI" id="CHEBI:15378"/>
        <dbReference type="ChEBI" id="CHEBI:30616"/>
        <dbReference type="ChEBI" id="CHEBI:43474"/>
        <dbReference type="ChEBI" id="CHEBI:456216"/>
        <dbReference type="EC" id="5.6.2.3"/>
    </reaction>
</comment>
<keyword evidence="1" id="KW-0234">DNA repair</keyword>
<evidence type="ECO:0000259" key="3">
    <source>
        <dbReference type="Pfam" id="PF05970"/>
    </source>
</evidence>
<comment type="similarity">
    <text evidence="1">Belongs to the helicase family.</text>
</comment>
<comment type="caution">
    <text evidence="5">The sequence shown here is derived from an EMBL/GenBank/DDBJ whole genome shotgun (WGS) entry which is preliminary data.</text>
</comment>
<dbReference type="InterPro" id="IPR027417">
    <property type="entry name" value="P-loop_NTPase"/>
</dbReference>
<dbReference type="GO" id="GO:0006310">
    <property type="term" value="P:DNA recombination"/>
    <property type="evidence" value="ECO:0007669"/>
    <property type="project" value="UniProtKB-KW"/>
</dbReference>
<dbReference type="EMBL" id="CM029042">
    <property type="protein sequence ID" value="KAG2620426.1"/>
    <property type="molecule type" value="Genomic_DNA"/>
</dbReference>
<dbReference type="PANTHER" id="PTHR10492">
    <property type="match status" value="1"/>
</dbReference>
<dbReference type="SUPFAM" id="SSF52540">
    <property type="entry name" value="P-loop containing nucleoside triphosphate hydrolases"/>
    <property type="match status" value="2"/>
</dbReference>
<feature type="domain" description="DNA helicase Pif1-like DEAD-box helicase" evidence="3">
    <location>
        <begin position="170"/>
        <end position="393"/>
    </location>
</feature>
<keyword evidence="1" id="KW-0067">ATP-binding</keyword>
<keyword evidence="2" id="KW-0175">Coiled coil</keyword>
<keyword evidence="1" id="KW-0547">Nucleotide-binding</keyword>
<dbReference type="GO" id="GO:0005524">
    <property type="term" value="F:ATP binding"/>
    <property type="evidence" value="ECO:0007669"/>
    <property type="project" value="UniProtKB-KW"/>
</dbReference>